<dbReference type="SUPFAM" id="SSF55729">
    <property type="entry name" value="Acyl-CoA N-acyltransferases (Nat)"/>
    <property type="match status" value="1"/>
</dbReference>
<accession>A0A2V5L8N7</accession>
<dbReference type="GO" id="GO:0016740">
    <property type="term" value="F:transferase activity"/>
    <property type="evidence" value="ECO:0007669"/>
    <property type="project" value="UniProtKB-KW"/>
</dbReference>
<dbReference type="OrthoDB" id="3676098at2"/>
<reference evidence="1 2" key="1">
    <citation type="submission" date="2018-05" db="EMBL/GenBank/DDBJ databases">
        <title>Genetic diversity of glacier-inhabiting Cryobacterium bacteria in China and description of Cryobacterium mengkeensis sp. nov. and Arthrobacter glacialis sp. nov.</title>
        <authorList>
            <person name="Liu Q."/>
            <person name="Xin Y.-H."/>
        </authorList>
    </citation>
    <scope>NUCLEOTIDE SEQUENCE [LARGE SCALE GENOMIC DNA]</scope>
    <source>
        <strain evidence="1 2">LI2</strain>
    </source>
</reference>
<dbReference type="AlphaFoldDB" id="A0A2V5L8N7"/>
<name>A0A2V5L8N7_9MICC</name>
<keyword evidence="2" id="KW-1185">Reference proteome</keyword>
<gene>
    <name evidence="1" type="ORF">CVV68_13245</name>
</gene>
<protein>
    <submittedName>
        <fullName evidence="1">GNAT family N-acetyltransferase</fullName>
    </submittedName>
</protein>
<comment type="caution">
    <text evidence="1">The sequence shown here is derived from an EMBL/GenBank/DDBJ whole genome shotgun (WGS) entry which is preliminary data.</text>
</comment>
<evidence type="ECO:0000313" key="1">
    <source>
        <dbReference type="EMBL" id="PYI66764.1"/>
    </source>
</evidence>
<dbReference type="EMBL" id="QJVD01000013">
    <property type="protein sequence ID" value="PYI66764.1"/>
    <property type="molecule type" value="Genomic_DNA"/>
</dbReference>
<dbReference type="RefSeq" id="WP_110501481.1">
    <property type="nucleotide sequence ID" value="NZ_QJVD01000013.1"/>
</dbReference>
<dbReference type="Proteomes" id="UP000247832">
    <property type="component" value="Unassembled WGS sequence"/>
</dbReference>
<dbReference type="InterPro" id="IPR016181">
    <property type="entry name" value="Acyl_CoA_acyltransferase"/>
</dbReference>
<evidence type="ECO:0000313" key="2">
    <source>
        <dbReference type="Proteomes" id="UP000247832"/>
    </source>
</evidence>
<dbReference type="Gene3D" id="3.40.630.30">
    <property type="match status" value="1"/>
</dbReference>
<organism evidence="1 2">
    <name type="scientific">Arthrobacter livingstonensis</name>
    <dbReference type="NCBI Taxonomy" id="670078"/>
    <lineage>
        <taxon>Bacteria</taxon>
        <taxon>Bacillati</taxon>
        <taxon>Actinomycetota</taxon>
        <taxon>Actinomycetes</taxon>
        <taxon>Micrococcales</taxon>
        <taxon>Micrococcaceae</taxon>
        <taxon>Arthrobacter</taxon>
    </lineage>
</organism>
<proteinExistence type="predicted"/>
<keyword evidence="1" id="KW-0808">Transferase</keyword>
<sequence length="330" mass="34743">MAELTYRPWRDGDDLTLREIWGDAESSAAGAFRAALAPESEANPWRRTIVAEDQGIPVAAGVVYSTALHPGRLWAYVEVARDHRLAGVGATLATMLRREADGALAAGLVGTTALRTKVAPGTSGADFAAAMGLSVLQRNRVVEVGPGALKLPVFGEGTEAEATARVQDLATGSVELTDVVGRYYESVNRWDPTGPLSPGAVQRMFLDDLTGAHGALVLRAEPSSAFGADVQPSRKGRIEAFAVSYSQGHVTPEEPAAAAPASEVFLGVEPKLPHEEAVRAVYDLLALITHQYPVLLELDDSMEAVAAVLNPMIEVGAAKVRGTETLVAGE</sequence>